<dbReference type="PATRIC" id="fig|1544798.3.peg.1822"/>
<dbReference type="InterPro" id="IPR045455">
    <property type="entry name" value="NrS-1_pol-like_helicase"/>
</dbReference>
<keyword evidence="3" id="KW-1185">Reference proteome</keyword>
<comment type="caution">
    <text evidence="2">The sequence shown here is derived from an EMBL/GenBank/DDBJ whole genome shotgun (WGS) entry which is preliminary data.</text>
</comment>
<dbReference type="GO" id="GO:0004386">
    <property type="term" value="F:helicase activity"/>
    <property type="evidence" value="ECO:0007669"/>
    <property type="project" value="UniProtKB-KW"/>
</dbReference>
<organism evidence="2 3">
    <name type="scientific">Draconibacterium sediminis</name>
    <dbReference type="NCBI Taxonomy" id="1544798"/>
    <lineage>
        <taxon>Bacteria</taxon>
        <taxon>Pseudomonadati</taxon>
        <taxon>Bacteroidota</taxon>
        <taxon>Bacteroidia</taxon>
        <taxon>Marinilabiliales</taxon>
        <taxon>Prolixibacteraceae</taxon>
        <taxon>Draconibacterium</taxon>
    </lineage>
</organism>
<dbReference type="Pfam" id="PF19263">
    <property type="entry name" value="DUF5906"/>
    <property type="match status" value="1"/>
</dbReference>
<keyword evidence="2" id="KW-0547">Nucleotide-binding</keyword>
<dbReference type="AlphaFoldDB" id="A0A0D8JEZ7"/>
<gene>
    <name evidence="2" type="ORF">LH29_09065</name>
</gene>
<dbReference type="EMBL" id="JRHC01000001">
    <property type="protein sequence ID" value="KJF45490.1"/>
    <property type="molecule type" value="Genomic_DNA"/>
</dbReference>
<dbReference type="Proteomes" id="UP000032544">
    <property type="component" value="Unassembled WGS sequence"/>
</dbReference>
<name>A0A0D8JEZ7_9BACT</name>
<sequence>MKDETQENQNSRQYVRVGTTLYKIVQRPLISGDFVEEKIPWSYETLRQDFGKNNLPEIDKYDGFCIIPDHIHYKQVHGTFLNQYEPLNYKPAPGQFPYIRMFLNHIFREQIELGLDYIQLLYTKPTQILPILLLVSKESNTGKTTFLRFLKMIFSKNSTFNNNEDFRSQFNADWANRLLILVDELLINKIEDTEKIKNLATAIDYKMEAKGKDRKEIEFFAKFVLCSNKEHNPIIISREEIRFWIRKVHTIEKDDVYLKEKMAKEIPYFLHFLLHRELSTKDQSRMWFSPAAIETPALRKVKRYNVNKVEIELATYCYDVMDGLALDKMWFCPKDLTEVIREAGLRADIGLVRNILKDNWGLSSHKNSEYSFYYIDPNGEIAPVKRKGRYMEITMSQINKILL</sequence>
<dbReference type="OrthoDB" id="608366at2"/>
<evidence type="ECO:0000313" key="3">
    <source>
        <dbReference type="Proteomes" id="UP000032544"/>
    </source>
</evidence>
<dbReference type="Gene3D" id="3.40.50.300">
    <property type="entry name" value="P-loop containing nucleotide triphosphate hydrolases"/>
    <property type="match status" value="1"/>
</dbReference>
<dbReference type="RefSeq" id="WP_045027783.1">
    <property type="nucleotide sequence ID" value="NZ_JRHC01000001.1"/>
</dbReference>
<proteinExistence type="predicted"/>
<dbReference type="STRING" id="1544798.LH29_09065"/>
<evidence type="ECO:0000313" key="2">
    <source>
        <dbReference type="EMBL" id="KJF45490.1"/>
    </source>
</evidence>
<protein>
    <submittedName>
        <fullName evidence="2">Helicase</fullName>
    </submittedName>
</protein>
<feature type="domain" description="NrS-1 polymerase-like helicase" evidence="1">
    <location>
        <begin position="134"/>
        <end position="233"/>
    </location>
</feature>
<accession>A0A0D8JEZ7</accession>
<evidence type="ECO:0000259" key="1">
    <source>
        <dbReference type="Pfam" id="PF19263"/>
    </source>
</evidence>
<reference evidence="2 3" key="1">
    <citation type="submission" date="2014-09" db="EMBL/GenBank/DDBJ databases">
        <title>Draft Genome Sequence of Draconibacterium sp. JN14CK-3.</title>
        <authorList>
            <person name="Dong C."/>
            <person name="Lai Q."/>
            <person name="Shao Z."/>
        </authorList>
    </citation>
    <scope>NUCLEOTIDE SEQUENCE [LARGE SCALE GENOMIC DNA]</scope>
    <source>
        <strain evidence="2 3">JN14CK-3</strain>
    </source>
</reference>
<keyword evidence="2" id="KW-0347">Helicase</keyword>
<keyword evidence="2" id="KW-0378">Hydrolase</keyword>
<dbReference type="InterPro" id="IPR027417">
    <property type="entry name" value="P-loop_NTPase"/>
</dbReference>
<keyword evidence="2" id="KW-0067">ATP-binding</keyword>